<evidence type="ECO:0000313" key="2">
    <source>
        <dbReference type="EMBL" id="QJR12068.1"/>
    </source>
</evidence>
<reference evidence="2 3" key="1">
    <citation type="submission" date="2020-04" db="EMBL/GenBank/DDBJ databases">
        <title>Usitatibacter rugosus gen. nov., sp. nov. and Usitatibacter palustris sp. nov., novel members of Usitatibacteraceae fam. nov. within the order Nitrosomonadales isolated from soil.</title>
        <authorList>
            <person name="Huber K.J."/>
            <person name="Neumann-Schaal M."/>
            <person name="Geppert A."/>
            <person name="Luckner M."/>
            <person name="Wanner G."/>
            <person name="Overmann J."/>
        </authorList>
    </citation>
    <scope>NUCLEOTIDE SEQUENCE [LARGE SCALE GENOMIC DNA]</scope>
    <source>
        <strain evidence="2 3">0125_3</strain>
    </source>
</reference>
<dbReference type="PANTHER" id="PTHR35006">
    <property type="entry name" value="GLYOXALASE FAMILY PROTEIN (AFU_ORTHOLOGUE AFUA_5G14830)"/>
    <property type="match status" value="1"/>
</dbReference>
<dbReference type="SUPFAM" id="SSF54593">
    <property type="entry name" value="Glyoxalase/Bleomycin resistance protein/Dihydroxybiphenyl dioxygenase"/>
    <property type="match status" value="1"/>
</dbReference>
<dbReference type="Proteomes" id="UP000501534">
    <property type="component" value="Chromosome"/>
</dbReference>
<dbReference type="Pfam" id="PF00903">
    <property type="entry name" value="Glyoxalase"/>
    <property type="match status" value="1"/>
</dbReference>
<proteinExistence type="predicted"/>
<name>A0A6M4GYV9_9PROT</name>
<feature type="domain" description="VOC" evidence="1">
    <location>
        <begin position="1"/>
        <end position="137"/>
    </location>
</feature>
<sequence>MIDHLEISVSNLPASTVFYTAALAPLGYRHYVAREALCGWGTTEIAPDFWVRTSGPSQPGGPLLPGGLSQATPAATPLPHVAFNCVSRDLVRRCYEAAVATGARSRVEPTLMTQVHANYFAAQVFDPDGHNIEFACHAADSERER</sequence>
<keyword evidence="3" id="KW-1185">Reference proteome</keyword>
<dbReference type="AlphaFoldDB" id="A0A6M4GYV9"/>
<dbReference type="EMBL" id="CP053069">
    <property type="protein sequence ID" value="QJR12068.1"/>
    <property type="molecule type" value="Genomic_DNA"/>
</dbReference>
<organism evidence="2 3">
    <name type="scientific">Usitatibacter rugosus</name>
    <dbReference type="NCBI Taxonomy" id="2732067"/>
    <lineage>
        <taxon>Bacteria</taxon>
        <taxon>Pseudomonadati</taxon>
        <taxon>Pseudomonadota</taxon>
        <taxon>Betaproteobacteria</taxon>
        <taxon>Nitrosomonadales</taxon>
        <taxon>Usitatibacteraceae</taxon>
        <taxon>Usitatibacter</taxon>
    </lineage>
</organism>
<dbReference type="KEGG" id="uru:DSM104443_03151"/>
<accession>A0A6M4GYV9</accession>
<dbReference type="InterPro" id="IPR029068">
    <property type="entry name" value="Glyas_Bleomycin-R_OHBP_Dase"/>
</dbReference>
<evidence type="ECO:0000313" key="3">
    <source>
        <dbReference type="Proteomes" id="UP000501534"/>
    </source>
</evidence>
<dbReference type="InterPro" id="IPR037523">
    <property type="entry name" value="VOC_core"/>
</dbReference>
<dbReference type="InterPro" id="IPR004360">
    <property type="entry name" value="Glyas_Fos-R_dOase_dom"/>
</dbReference>
<protein>
    <recommendedName>
        <fullName evidence="1">VOC domain-containing protein</fullName>
    </recommendedName>
</protein>
<gene>
    <name evidence="2" type="ORF">DSM104443_03151</name>
</gene>
<dbReference type="RefSeq" id="WP_171093943.1">
    <property type="nucleotide sequence ID" value="NZ_CP053069.1"/>
</dbReference>
<dbReference type="PROSITE" id="PS51819">
    <property type="entry name" value="VOC"/>
    <property type="match status" value="1"/>
</dbReference>
<evidence type="ECO:0000259" key="1">
    <source>
        <dbReference type="PROSITE" id="PS51819"/>
    </source>
</evidence>
<dbReference type="Gene3D" id="3.10.180.10">
    <property type="entry name" value="2,3-Dihydroxybiphenyl 1,2-Dioxygenase, domain 1"/>
    <property type="match status" value="1"/>
</dbReference>
<dbReference type="PANTHER" id="PTHR35006:SF2">
    <property type="entry name" value="GLYOXALASE FAMILY PROTEIN (AFU_ORTHOLOGUE AFUA_5G14830)"/>
    <property type="match status" value="1"/>
</dbReference>